<keyword evidence="3" id="KW-0508">mRNA splicing</keyword>
<dbReference type="GO" id="GO:0003723">
    <property type="term" value="F:RNA binding"/>
    <property type="evidence" value="ECO:0007669"/>
    <property type="project" value="UniProtKB-UniRule"/>
</dbReference>
<accession>A0A9D4YZV1</accession>
<comment type="caution">
    <text evidence="7">The sequence shown here is derived from an EMBL/GenBank/DDBJ whole genome shotgun (WGS) entry which is preliminary data.</text>
</comment>
<dbReference type="AlphaFoldDB" id="A0A9D4YZV1"/>
<dbReference type="CDD" id="cd12254">
    <property type="entry name" value="RRM_hnRNPH_ESRPs_RBM12_like"/>
    <property type="match status" value="1"/>
</dbReference>
<reference evidence="7" key="1">
    <citation type="journal article" date="2019" name="Plant J.">
        <title>Chlorella vulgaris genome assembly and annotation reveals the molecular basis for metabolic acclimation to high light conditions.</title>
        <authorList>
            <person name="Cecchin M."/>
            <person name="Marcolungo L."/>
            <person name="Rossato M."/>
            <person name="Girolomoni L."/>
            <person name="Cosentino E."/>
            <person name="Cuine S."/>
            <person name="Li-Beisson Y."/>
            <person name="Delledonne M."/>
            <person name="Ballottari M."/>
        </authorList>
    </citation>
    <scope>NUCLEOTIDE SEQUENCE</scope>
    <source>
        <strain evidence="7">211/11P</strain>
    </source>
</reference>
<dbReference type="Proteomes" id="UP001055712">
    <property type="component" value="Unassembled WGS sequence"/>
</dbReference>
<dbReference type="CDD" id="cd12232">
    <property type="entry name" value="RRM3_U2AF65"/>
    <property type="match status" value="1"/>
</dbReference>
<dbReference type="GO" id="GO:0006397">
    <property type="term" value="P:mRNA processing"/>
    <property type="evidence" value="ECO:0007669"/>
    <property type="project" value="UniProtKB-KW"/>
</dbReference>
<protein>
    <recommendedName>
        <fullName evidence="6">RRM domain-containing protein</fullName>
    </recommendedName>
</protein>
<evidence type="ECO:0000256" key="4">
    <source>
        <dbReference type="PROSITE-ProRule" id="PRU00176"/>
    </source>
</evidence>
<feature type="domain" description="RRM" evidence="6">
    <location>
        <begin position="110"/>
        <end position="194"/>
    </location>
</feature>
<proteinExistence type="predicted"/>
<name>A0A9D4YZV1_CHLVU</name>
<evidence type="ECO:0000313" key="8">
    <source>
        <dbReference type="Proteomes" id="UP001055712"/>
    </source>
</evidence>
<dbReference type="Gene3D" id="3.30.70.330">
    <property type="match status" value="3"/>
</dbReference>
<evidence type="ECO:0000256" key="1">
    <source>
        <dbReference type="ARBA" id="ARBA00022664"/>
    </source>
</evidence>
<feature type="compositionally biased region" description="Basic residues" evidence="5">
    <location>
        <begin position="1"/>
        <end position="26"/>
    </location>
</feature>
<evidence type="ECO:0000256" key="3">
    <source>
        <dbReference type="ARBA" id="ARBA00023187"/>
    </source>
</evidence>
<keyword evidence="1" id="KW-0507">mRNA processing</keyword>
<dbReference type="EMBL" id="SIDB01000002">
    <property type="protein sequence ID" value="KAI3435510.1"/>
    <property type="molecule type" value="Genomic_DNA"/>
</dbReference>
<dbReference type="GO" id="GO:0008380">
    <property type="term" value="P:RNA splicing"/>
    <property type="evidence" value="ECO:0007669"/>
    <property type="project" value="UniProtKB-KW"/>
</dbReference>
<reference evidence="7" key="2">
    <citation type="submission" date="2020-11" db="EMBL/GenBank/DDBJ databases">
        <authorList>
            <person name="Cecchin M."/>
            <person name="Marcolungo L."/>
            <person name="Rossato M."/>
            <person name="Girolomoni L."/>
            <person name="Cosentino E."/>
            <person name="Cuine S."/>
            <person name="Li-Beisson Y."/>
            <person name="Delledonne M."/>
            <person name="Ballottari M."/>
        </authorList>
    </citation>
    <scope>NUCLEOTIDE SEQUENCE</scope>
    <source>
        <strain evidence="7">211/11P</strain>
        <tissue evidence="7">Whole cell</tissue>
    </source>
</reference>
<dbReference type="InterPro" id="IPR035979">
    <property type="entry name" value="RBD_domain_sf"/>
</dbReference>
<dbReference type="SMART" id="SM00360">
    <property type="entry name" value="RRM"/>
    <property type="match status" value="2"/>
</dbReference>
<feature type="domain" description="RRM" evidence="6">
    <location>
        <begin position="225"/>
        <end position="315"/>
    </location>
</feature>
<gene>
    <name evidence="7" type="ORF">D9Q98_001576</name>
</gene>
<dbReference type="Pfam" id="PF00076">
    <property type="entry name" value="RRM_1"/>
    <property type="match status" value="1"/>
</dbReference>
<evidence type="ECO:0000259" key="6">
    <source>
        <dbReference type="PROSITE" id="PS50102"/>
    </source>
</evidence>
<feature type="region of interest" description="Disordered" evidence="5">
    <location>
        <begin position="1"/>
        <end position="39"/>
    </location>
</feature>
<dbReference type="PANTHER" id="PTHR23139">
    <property type="entry name" value="RNA-BINDING PROTEIN"/>
    <property type="match status" value="1"/>
</dbReference>
<dbReference type="SUPFAM" id="SSF54928">
    <property type="entry name" value="RNA-binding domain, RBD"/>
    <property type="match status" value="2"/>
</dbReference>
<organism evidence="7 8">
    <name type="scientific">Chlorella vulgaris</name>
    <name type="common">Green alga</name>
    <dbReference type="NCBI Taxonomy" id="3077"/>
    <lineage>
        <taxon>Eukaryota</taxon>
        <taxon>Viridiplantae</taxon>
        <taxon>Chlorophyta</taxon>
        <taxon>core chlorophytes</taxon>
        <taxon>Trebouxiophyceae</taxon>
        <taxon>Chlorellales</taxon>
        <taxon>Chlorellaceae</taxon>
        <taxon>Chlorella clade</taxon>
        <taxon>Chlorella</taxon>
    </lineage>
</organism>
<sequence length="485" mass="52181">MGRSRSRSPKRRRSRSRSRERRRSRSHSPQPPPAQDDRNRFLVTDQQSVAAQMQQQQLAALQQQQLQKQMLAQQMMLGGGMGGAGLTMPGMPNMPAASATQPETAARKAREIYIGNLAIGVMTPELLKELFDQVFAHQVPDPVLNPPVVNVNMDTTGRFAFVEFQSEEMATKALEMDKVVELCGRAMNIGRPKGYVAPLPGAPPSQPLPKPAASVPVAVAGLPTTTLLLSNILPAGQLRSEEDRRILAEEVQEEAAQHGAVSAVVVGVPHAGVQDLMPGRCYIQYATLEDAQKGKAVFDGRTLDGNVIKASFVQEEEWQRAAAGEWVSKQSGVAGIPLPGLYTMAPMTSGITGLSALNPSLAALVSTNPGIAAMMTAGINEDEVPFEEGYVKLRGFPATVTKAHIVAFLQSCNPTLAEDDIRLVQSADGTSLGEAFVHFHGPRSKVRLALAKDRSIMLSAQCPIEVLTAVGDDLQRRLMSGCKLL</sequence>
<evidence type="ECO:0000256" key="5">
    <source>
        <dbReference type="SAM" id="MobiDB-lite"/>
    </source>
</evidence>
<dbReference type="PROSITE" id="PS50102">
    <property type="entry name" value="RRM"/>
    <property type="match status" value="2"/>
</dbReference>
<keyword evidence="8" id="KW-1185">Reference proteome</keyword>
<keyword evidence="2 4" id="KW-0694">RNA-binding</keyword>
<evidence type="ECO:0000256" key="2">
    <source>
        <dbReference type="ARBA" id="ARBA00022884"/>
    </source>
</evidence>
<dbReference type="InterPro" id="IPR000504">
    <property type="entry name" value="RRM_dom"/>
</dbReference>
<evidence type="ECO:0000313" key="7">
    <source>
        <dbReference type="EMBL" id="KAI3435510.1"/>
    </source>
</evidence>
<dbReference type="OrthoDB" id="431068at2759"/>
<dbReference type="InterPro" id="IPR012677">
    <property type="entry name" value="Nucleotide-bd_a/b_plait_sf"/>
</dbReference>